<dbReference type="Gene3D" id="2.40.10.10">
    <property type="entry name" value="Trypsin-like serine proteases"/>
    <property type="match status" value="2"/>
</dbReference>
<dbReference type="EMBL" id="JSVC01000006">
    <property type="protein sequence ID" value="KIC95492.1"/>
    <property type="molecule type" value="Genomic_DNA"/>
</dbReference>
<protein>
    <recommendedName>
        <fullName evidence="1">Peptidase S1 domain-containing protein</fullName>
    </recommendedName>
</protein>
<dbReference type="GO" id="GO:0006508">
    <property type="term" value="P:proteolysis"/>
    <property type="evidence" value="ECO:0007669"/>
    <property type="project" value="InterPro"/>
</dbReference>
<accession>A0A0C1L5W6</accession>
<comment type="caution">
    <text evidence="2">The sequence shown here is derived from an EMBL/GenBank/DDBJ whole genome shotgun (WGS) entry which is preliminary data.</text>
</comment>
<dbReference type="RefSeq" id="WP_152616750.1">
    <property type="nucleotide sequence ID" value="NZ_JSVC01000006.1"/>
</dbReference>
<dbReference type="InterPro" id="IPR043504">
    <property type="entry name" value="Peptidase_S1_PA_chymotrypsin"/>
</dbReference>
<organism evidence="2 3">
    <name type="scientific">Flavihumibacter solisilvae</name>
    <dbReference type="NCBI Taxonomy" id="1349421"/>
    <lineage>
        <taxon>Bacteria</taxon>
        <taxon>Pseudomonadati</taxon>
        <taxon>Bacteroidota</taxon>
        <taxon>Chitinophagia</taxon>
        <taxon>Chitinophagales</taxon>
        <taxon>Chitinophagaceae</taxon>
        <taxon>Flavihumibacter</taxon>
    </lineage>
</organism>
<dbReference type="Proteomes" id="UP000031408">
    <property type="component" value="Unassembled WGS sequence"/>
</dbReference>
<name>A0A0C1L5W6_9BACT</name>
<dbReference type="GO" id="GO:0004252">
    <property type="term" value="F:serine-type endopeptidase activity"/>
    <property type="evidence" value="ECO:0007669"/>
    <property type="project" value="InterPro"/>
</dbReference>
<gene>
    <name evidence="2" type="ORF">OI18_06340</name>
</gene>
<reference evidence="2 3" key="1">
    <citation type="submission" date="2014-11" db="EMBL/GenBank/DDBJ databases">
        <title>Genome sequence of Flavihumibacter solisilvae 3-3.</title>
        <authorList>
            <person name="Zhou G."/>
            <person name="Li M."/>
            <person name="Wang G."/>
        </authorList>
    </citation>
    <scope>NUCLEOTIDE SEQUENCE [LARGE SCALE GENOMIC DNA]</scope>
    <source>
        <strain evidence="2 3">3-3</strain>
    </source>
</reference>
<dbReference type="InterPro" id="IPR001254">
    <property type="entry name" value="Trypsin_dom"/>
</dbReference>
<keyword evidence="3" id="KW-1185">Reference proteome</keyword>
<dbReference type="Pfam" id="PF00089">
    <property type="entry name" value="Trypsin"/>
    <property type="match status" value="1"/>
</dbReference>
<sequence>MNSKTKQKLDAIQRHINREFNRWNEKYPNIIGAYPGKKIREGAFTGRYAIVFMVSDKQLDPSVKIPRQIKVRIPGEGSKLIPTDVVKKDRFKLLGANLSDNIERIGSDISGTNGVFLIKGSNVFACSNAHVLNPKMLQNGLTHFVRPKEEQLQPDVRLSNSRGERFNAFLQEAFFGKIDIAVARMDEPGNVDNRIPGFGKPTGIKIISQANRGLKVTMIGGISGKQSGMILNVGVSQPVEDTGFTLQNLIEADFFSDHGDSGSPVFADPLKIIGIVVGGRNGLTYIIPIDKILSAFKLDLLK</sequence>
<proteinExistence type="predicted"/>
<evidence type="ECO:0000313" key="2">
    <source>
        <dbReference type="EMBL" id="KIC95492.1"/>
    </source>
</evidence>
<evidence type="ECO:0000259" key="1">
    <source>
        <dbReference type="Pfam" id="PF00089"/>
    </source>
</evidence>
<feature type="domain" description="Peptidase S1" evidence="1">
    <location>
        <begin position="115"/>
        <end position="281"/>
    </location>
</feature>
<dbReference type="InterPro" id="IPR009003">
    <property type="entry name" value="Peptidase_S1_PA"/>
</dbReference>
<dbReference type="STRING" id="1349421.OI18_06340"/>
<dbReference type="SUPFAM" id="SSF50494">
    <property type="entry name" value="Trypsin-like serine proteases"/>
    <property type="match status" value="1"/>
</dbReference>
<evidence type="ECO:0000313" key="3">
    <source>
        <dbReference type="Proteomes" id="UP000031408"/>
    </source>
</evidence>
<dbReference type="OrthoDB" id="9813435at2"/>
<dbReference type="AlphaFoldDB" id="A0A0C1L5W6"/>